<organism evidence="1 2">
    <name type="scientific">Candidatus Liptonbacteria bacterium RIFCSPHIGHO2_01_FULL_57_28</name>
    <dbReference type="NCBI Taxonomy" id="1798647"/>
    <lineage>
        <taxon>Bacteria</taxon>
        <taxon>Candidatus Liptoniibacteriota</taxon>
    </lineage>
</organism>
<gene>
    <name evidence="1" type="ORF">A2855_00360</name>
</gene>
<dbReference type="Proteomes" id="UP000179059">
    <property type="component" value="Unassembled WGS sequence"/>
</dbReference>
<reference evidence="1 2" key="1">
    <citation type="journal article" date="2016" name="Nat. Commun.">
        <title>Thousands of microbial genomes shed light on interconnected biogeochemical processes in an aquifer system.</title>
        <authorList>
            <person name="Anantharaman K."/>
            <person name="Brown C.T."/>
            <person name="Hug L.A."/>
            <person name="Sharon I."/>
            <person name="Castelle C.J."/>
            <person name="Probst A.J."/>
            <person name="Thomas B.C."/>
            <person name="Singh A."/>
            <person name="Wilkins M.J."/>
            <person name="Karaoz U."/>
            <person name="Brodie E.L."/>
            <person name="Williams K.H."/>
            <person name="Hubbard S.S."/>
            <person name="Banfield J.F."/>
        </authorList>
    </citation>
    <scope>NUCLEOTIDE SEQUENCE [LARGE SCALE GENOMIC DNA]</scope>
</reference>
<evidence type="ECO:0000313" key="2">
    <source>
        <dbReference type="Proteomes" id="UP000179059"/>
    </source>
</evidence>
<name>A0A1G2C8G4_9BACT</name>
<dbReference type="EMBL" id="MHKX01000027">
    <property type="protein sequence ID" value="OGY97674.1"/>
    <property type="molecule type" value="Genomic_DNA"/>
</dbReference>
<proteinExistence type="predicted"/>
<dbReference type="STRING" id="1798647.A2855_00360"/>
<protein>
    <submittedName>
        <fullName evidence="1">Uncharacterized protein</fullName>
    </submittedName>
</protein>
<accession>A0A1G2C8G4</accession>
<dbReference type="AlphaFoldDB" id="A0A1G2C8G4"/>
<sequence length="103" mass="12192">MSEEMEEQNKKLLKEVSEVVYEAVDDRVKDLEERFVARINDAEENIAASVNKTFQRIDDELYAFRREHASGMKKFGERLDHLNNFVSDLYDDHERRLKILEAA</sequence>
<comment type="caution">
    <text evidence="1">The sequence shown here is derived from an EMBL/GenBank/DDBJ whole genome shotgun (WGS) entry which is preliminary data.</text>
</comment>
<evidence type="ECO:0000313" key="1">
    <source>
        <dbReference type="EMBL" id="OGY97674.1"/>
    </source>
</evidence>